<dbReference type="AlphaFoldDB" id="A0A0F9BYT3"/>
<dbReference type="InterPro" id="IPR000917">
    <property type="entry name" value="Sulfatase_N"/>
</dbReference>
<dbReference type="PANTHER" id="PTHR45953">
    <property type="entry name" value="IDURONATE 2-SULFATASE"/>
    <property type="match status" value="1"/>
</dbReference>
<evidence type="ECO:0000256" key="1">
    <source>
        <dbReference type="ARBA" id="ARBA00022723"/>
    </source>
</evidence>
<evidence type="ECO:0000259" key="3">
    <source>
        <dbReference type="Pfam" id="PF00884"/>
    </source>
</evidence>
<dbReference type="GO" id="GO:0046872">
    <property type="term" value="F:metal ion binding"/>
    <property type="evidence" value="ECO:0007669"/>
    <property type="project" value="UniProtKB-KW"/>
</dbReference>
<comment type="caution">
    <text evidence="4">The sequence shown here is derived from an EMBL/GenBank/DDBJ whole genome shotgun (WGS) entry which is preliminary data.</text>
</comment>
<gene>
    <name evidence="4" type="ORF">LCGC14_2388620</name>
</gene>
<dbReference type="Pfam" id="PF00884">
    <property type="entry name" value="Sulfatase"/>
    <property type="match status" value="1"/>
</dbReference>
<dbReference type="PANTHER" id="PTHR45953:SF1">
    <property type="entry name" value="IDURONATE 2-SULFATASE"/>
    <property type="match status" value="1"/>
</dbReference>
<evidence type="ECO:0000256" key="2">
    <source>
        <dbReference type="ARBA" id="ARBA00022801"/>
    </source>
</evidence>
<protein>
    <recommendedName>
        <fullName evidence="3">Sulfatase N-terminal domain-containing protein</fullName>
    </recommendedName>
</protein>
<sequence length="309" mass="34272">MPERPNVLLITADQLRADALGCYGNTVCRTPNLDALAAGGAVFPNSFTPNPICVPARATITTGNYPHVCTGTKNNGGRIRDDQPKLAEHFGRFGYESYACGKLHYVPYSPPGEPRVLHGFDHCDLTESGRYVWAHDRDYRHRGLEEYIDDLADAGWEGFSRAHGSGNNDVRPCPNPLPEHLNVDHWVADKTIARLGEHMAERADRPFLIWCSFPKPHSPYDPPPQYAQMYDPREVPPPAGDASMLAGRNPCMHRTRFTHAFDTLSPAALRVIKAYYYGLISFQDAQVGRVLRALEAAGVADNTVILYTA</sequence>
<accession>A0A0F9BYT3</accession>
<keyword evidence="1" id="KW-0479">Metal-binding</keyword>
<reference evidence="4" key="1">
    <citation type="journal article" date="2015" name="Nature">
        <title>Complex archaea that bridge the gap between prokaryotes and eukaryotes.</title>
        <authorList>
            <person name="Spang A."/>
            <person name="Saw J.H."/>
            <person name="Jorgensen S.L."/>
            <person name="Zaremba-Niedzwiedzka K."/>
            <person name="Martijn J."/>
            <person name="Lind A.E."/>
            <person name="van Eijk R."/>
            <person name="Schleper C."/>
            <person name="Guy L."/>
            <person name="Ettema T.J."/>
        </authorList>
    </citation>
    <scope>NUCLEOTIDE SEQUENCE</scope>
</reference>
<dbReference type="Gene3D" id="3.40.720.10">
    <property type="entry name" value="Alkaline Phosphatase, subunit A"/>
    <property type="match status" value="1"/>
</dbReference>
<keyword evidence="2" id="KW-0378">Hydrolase</keyword>
<feature type="non-terminal residue" evidence="4">
    <location>
        <position position="309"/>
    </location>
</feature>
<dbReference type="GO" id="GO:0008484">
    <property type="term" value="F:sulfuric ester hydrolase activity"/>
    <property type="evidence" value="ECO:0007669"/>
    <property type="project" value="TreeGrafter"/>
</dbReference>
<dbReference type="EMBL" id="LAZR01035595">
    <property type="protein sequence ID" value="KKL27095.1"/>
    <property type="molecule type" value="Genomic_DNA"/>
</dbReference>
<feature type="domain" description="Sulfatase N-terminal" evidence="3">
    <location>
        <begin position="5"/>
        <end position="309"/>
    </location>
</feature>
<name>A0A0F9BYT3_9ZZZZ</name>
<dbReference type="GO" id="GO:0005737">
    <property type="term" value="C:cytoplasm"/>
    <property type="evidence" value="ECO:0007669"/>
    <property type="project" value="TreeGrafter"/>
</dbReference>
<dbReference type="SUPFAM" id="SSF53649">
    <property type="entry name" value="Alkaline phosphatase-like"/>
    <property type="match status" value="1"/>
</dbReference>
<dbReference type="InterPro" id="IPR017850">
    <property type="entry name" value="Alkaline_phosphatase_core_sf"/>
</dbReference>
<proteinExistence type="predicted"/>
<organism evidence="4">
    <name type="scientific">marine sediment metagenome</name>
    <dbReference type="NCBI Taxonomy" id="412755"/>
    <lineage>
        <taxon>unclassified sequences</taxon>
        <taxon>metagenomes</taxon>
        <taxon>ecological metagenomes</taxon>
    </lineage>
</organism>
<evidence type="ECO:0000313" key="4">
    <source>
        <dbReference type="EMBL" id="KKL27095.1"/>
    </source>
</evidence>